<dbReference type="AlphaFoldDB" id="A0A1H0Z8S6"/>
<accession>A0A1H0Z8S6</accession>
<reference evidence="3" key="1">
    <citation type="submission" date="2016-10" db="EMBL/GenBank/DDBJ databases">
        <authorList>
            <person name="Varghese N."/>
            <person name="Submissions S."/>
        </authorList>
    </citation>
    <scope>NUCLEOTIDE SEQUENCE [LARGE SCALE GENOMIC DNA]</scope>
    <source>
        <strain evidence="3">CGMCC 1.12397</strain>
    </source>
</reference>
<gene>
    <name evidence="2" type="ORF">SAMN05216278_1083</name>
</gene>
<dbReference type="EMBL" id="FNKQ01000001">
    <property type="protein sequence ID" value="SDQ23845.1"/>
    <property type="molecule type" value="Genomic_DNA"/>
</dbReference>
<evidence type="ECO:0000256" key="1">
    <source>
        <dbReference type="SAM" id="Phobius"/>
    </source>
</evidence>
<name>A0A1H0Z8S6_9EURY</name>
<feature type="transmembrane region" description="Helical" evidence="1">
    <location>
        <begin position="313"/>
        <end position="336"/>
    </location>
</feature>
<keyword evidence="1" id="KW-0812">Transmembrane</keyword>
<protein>
    <submittedName>
        <fullName evidence="2">Uncharacterized protein</fullName>
    </submittedName>
</protein>
<keyword evidence="1" id="KW-1133">Transmembrane helix</keyword>
<feature type="transmembrane region" description="Helical" evidence="1">
    <location>
        <begin position="343"/>
        <end position="363"/>
    </location>
</feature>
<evidence type="ECO:0000313" key="2">
    <source>
        <dbReference type="EMBL" id="SDQ23845.1"/>
    </source>
</evidence>
<proteinExistence type="predicted"/>
<feature type="transmembrane region" description="Helical" evidence="1">
    <location>
        <begin position="283"/>
        <end position="301"/>
    </location>
</feature>
<sequence length="364" mass="41302">MVGYIEKLYRFIEEGHFNESSPEFIYYLSVPTAGVSVNLIQSNEMNTNIKEENIRYAAFISLTVNQAAQVGKWESYNEYKHQFEERDLFPYFECWYHLETRFGNSVEENISTSILQGVEAIKRCSDNFYVLYQFAEAVRIGIEEIDDWQVIRDGTSLEKRELLKRAVDEITHAIKLYPTKSSVPDDDEPPDNRSPYVSVSMCYSVLAQLRAFKSDFSAANEALVRARETYAEAWALMDAEKLRHISLKVDSLQIEHDVDDATSQIDEVQKDLEQTVNRFRSDIIQYIAFFAGVISIAVVSAQTSQAATSFQVAAKLILVFSGGLMVAFSAFGLLLPYRLDQDYLCRFLGLIVLGGLLIGTGVLL</sequence>
<evidence type="ECO:0000313" key="3">
    <source>
        <dbReference type="Proteomes" id="UP000199289"/>
    </source>
</evidence>
<keyword evidence="1" id="KW-0472">Membrane</keyword>
<dbReference type="Proteomes" id="UP000199289">
    <property type="component" value="Unassembled WGS sequence"/>
</dbReference>
<organism evidence="2 3">
    <name type="scientific">Halopelagius longus</name>
    <dbReference type="NCBI Taxonomy" id="1236180"/>
    <lineage>
        <taxon>Archaea</taxon>
        <taxon>Methanobacteriati</taxon>
        <taxon>Methanobacteriota</taxon>
        <taxon>Stenosarchaea group</taxon>
        <taxon>Halobacteria</taxon>
        <taxon>Halobacteriales</taxon>
        <taxon>Haloferacaceae</taxon>
    </lineage>
</organism>